<evidence type="ECO:0000313" key="3">
    <source>
        <dbReference type="EMBL" id="ELY93586.1"/>
    </source>
</evidence>
<protein>
    <recommendedName>
        <fullName evidence="5">PH domain-containing protein</fullName>
    </recommendedName>
</protein>
<name>M0A5I0_9EURY</name>
<keyword evidence="2" id="KW-0812">Transmembrane</keyword>
<dbReference type="AlphaFoldDB" id="M0A5I0"/>
<sequence length="361" mass="39660">MSGVAVSAPPVTSDNKSLDLSFKAGFGFYLGIIVAGVIALGSVAAGAGTATILATTPSTVVAALLLSLVFGDRLGNLPERLGGSRRRRLVWYLPSLGFGASTIGPAMGVLQSTGRFTLTAGLFTVLSGAVTLGVSQMARNRHIDAVTPDEPVVSWQWRRPSFGSGLRGAILLGFTTLTVVFGLGSLLVGDGSSAWVLIYALIPAFMWLSDRYDWRWDVWEEPSADSQWGTTTLEAYRDGLLVDNFERRLVSWDRIGEIRLTEDELIIERDRWFDVRCERSVIDDPESLRATLVRLRDGESRDAYDQWSDHDSDVASDHERGFESRSEPERETDRKSETESHSETERTENRSGAADPELDPN</sequence>
<keyword evidence="4" id="KW-1185">Reference proteome</keyword>
<gene>
    <name evidence="3" type="ORF">C482_19349</name>
</gene>
<dbReference type="OrthoDB" id="170058at2157"/>
<feature type="transmembrane region" description="Helical" evidence="2">
    <location>
        <begin position="116"/>
        <end position="134"/>
    </location>
</feature>
<dbReference type="Proteomes" id="UP000011693">
    <property type="component" value="Unassembled WGS sequence"/>
</dbReference>
<feature type="region of interest" description="Disordered" evidence="1">
    <location>
        <begin position="303"/>
        <end position="361"/>
    </location>
</feature>
<comment type="caution">
    <text evidence="3">The sequence shown here is derived from an EMBL/GenBank/DDBJ whole genome shotgun (WGS) entry which is preliminary data.</text>
</comment>
<feature type="transmembrane region" description="Helical" evidence="2">
    <location>
        <begin position="193"/>
        <end position="209"/>
    </location>
</feature>
<proteinExistence type="predicted"/>
<reference evidence="3 4" key="1">
    <citation type="journal article" date="2014" name="PLoS Genet.">
        <title>Phylogenetically driven sequencing of extremely halophilic archaea reveals strategies for static and dynamic osmo-response.</title>
        <authorList>
            <person name="Becker E.A."/>
            <person name="Seitzer P.M."/>
            <person name="Tritt A."/>
            <person name="Larsen D."/>
            <person name="Krusor M."/>
            <person name="Yao A.I."/>
            <person name="Wu D."/>
            <person name="Madern D."/>
            <person name="Eisen J.A."/>
            <person name="Darling A.E."/>
            <person name="Facciotti M.T."/>
        </authorList>
    </citation>
    <scope>NUCLEOTIDE SEQUENCE [LARGE SCALE GENOMIC DNA]</scope>
    <source>
        <strain evidence="3 4">JCM 10990</strain>
    </source>
</reference>
<evidence type="ECO:0000256" key="1">
    <source>
        <dbReference type="SAM" id="MobiDB-lite"/>
    </source>
</evidence>
<keyword evidence="2" id="KW-0472">Membrane</keyword>
<feature type="transmembrane region" description="Helical" evidence="2">
    <location>
        <begin position="26"/>
        <end position="45"/>
    </location>
</feature>
<organism evidence="3 4">
    <name type="scientific">Natrialba chahannaoensis JCM 10990</name>
    <dbReference type="NCBI Taxonomy" id="1227492"/>
    <lineage>
        <taxon>Archaea</taxon>
        <taxon>Methanobacteriati</taxon>
        <taxon>Methanobacteriota</taxon>
        <taxon>Stenosarchaea group</taxon>
        <taxon>Halobacteria</taxon>
        <taxon>Halobacteriales</taxon>
        <taxon>Natrialbaceae</taxon>
        <taxon>Natrialba</taxon>
    </lineage>
</organism>
<evidence type="ECO:0000313" key="4">
    <source>
        <dbReference type="Proteomes" id="UP000011693"/>
    </source>
</evidence>
<dbReference type="RefSeq" id="WP_006169396.1">
    <property type="nucleotide sequence ID" value="NZ_AOIN01000098.1"/>
</dbReference>
<evidence type="ECO:0000256" key="2">
    <source>
        <dbReference type="SAM" id="Phobius"/>
    </source>
</evidence>
<feature type="transmembrane region" description="Helical" evidence="2">
    <location>
        <begin position="168"/>
        <end position="187"/>
    </location>
</feature>
<dbReference type="PATRIC" id="fig|1227492.4.peg.3846"/>
<feature type="transmembrane region" description="Helical" evidence="2">
    <location>
        <begin position="51"/>
        <end position="70"/>
    </location>
</feature>
<keyword evidence="2" id="KW-1133">Transmembrane helix</keyword>
<feature type="transmembrane region" description="Helical" evidence="2">
    <location>
        <begin position="90"/>
        <end position="110"/>
    </location>
</feature>
<feature type="compositionally biased region" description="Basic and acidic residues" evidence="1">
    <location>
        <begin position="303"/>
        <end position="349"/>
    </location>
</feature>
<dbReference type="EMBL" id="AOIN01000098">
    <property type="protein sequence ID" value="ELY93586.1"/>
    <property type="molecule type" value="Genomic_DNA"/>
</dbReference>
<evidence type="ECO:0008006" key="5">
    <source>
        <dbReference type="Google" id="ProtNLM"/>
    </source>
</evidence>
<accession>M0A5I0</accession>